<name>A0AAV3RFK8_LITER</name>
<protein>
    <submittedName>
        <fullName evidence="2">Uncharacterized protein</fullName>
    </submittedName>
</protein>
<evidence type="ECO:0000256" key="1">
    <source>
        <dbReference type="SAM" id="MobiDB-lite"/>
    </source>
</evidence>
<keyword evidence="3" id="KW-1185">Reference proteome</keyword>
<evidence type="ECO:0000313" key="2">
    <source>
        <dbReference type="EMBL" id="GAA0174476.1"/>
    </source>
</evidence>
<reference evidence="2 3" key="1">
    <citation type="submission" date="2024-01" db="EMBL/GenBank/DDBJ databases">
        <title>The complete chloroplast genome sequence of Lithospermum erythrorhizon: insights into the phylogenetic relationship among Boraginaceae species and the maternal lineages of purple gromwells.</title>
        <authorList>
            <person name="Okada T."/>
            <person name="Watanabe K."/>
        </authorList>
    </citation>
    <scope>NUCLEOTIDE SEQUENCE [LARGE SCALE GENOMIC DNA]</scope>
</reference>
<gene>
    <name evidence="2" type="ORF">LIER_27861</name>
</gene>
<feature type="compositionally biased region" description="Polar residues" evidence="1">
    <location>
        <begin position="193"/>
        <end position="203"/>
    </location>
</feature>
<dbReference type="EMBL" id="BAABME010009096">
    <property type="protein sequence ID" value="GAA0174476.1"/>
    <property type="molecule type" value="Genomic_DNA"/>
</dbReference>
<dbReference type="AlphaFoldDB" id="A0AAV3RFK8"/>
<proteinExistence type="predicted"/>
<dbReference type="Proteomes" id="UP001454036">
    <property type="component" value="Unassembled WGS sequence"/>
</dbReference>
<accession>A0AAV3RFK8</accession>
<organism evidence="2 3">
    <name type="scientific">Lithospermum erythrorhizon</name>
    <name type="common">Purple gromwell</name>
    <name type="synonym">Lithospermum officinale var. erythrorhizon</name>
    <dbReference type="NCBI Taxonomy" id="34254"/>
    <lineage>
        <taxon>Eukaryota</taxon>
        <taxon>Viridiplantae</taxon>
        <taxon>Streptophyta</taxon>
        <taxon>Embryophyta</taxon>
        <taxon>Tracheophyta</taxon>
        <taxon>Spermatophyta</taxon>
        <taxon>Magnoliopsida</taxon>
        <taxon>eudicotyledons</taxon>
        <taxon>Gunneridae</taxon>
        <taxon>Pentapetalae</taxon>
        <taxon>asterids</taxon>
        <taxon>lamiids</taxon>
        <taxon>Boraginales</taxon>
        <taxon>Boraginaceae</taxon>
        <taxon>Boraginoideae</taxon>
        <taxon>Lithospermeae</taxon>
        <taxon>Lithospermum</taxon>
    </lineage>
</organism>
<feature type="region of interest" description="Disordered" evidence="1">
    <location>
        <begin position="186"/>
        <end position="263"/>
    </location>
</feature>
<feature type="region of interest" description="Disordered" evidence="1">
    <location>
        <begin position="125"/>
        <end position="164"/>
    </location>
</feature>
<sequence length="263" mass="28416">MPPHFYTDRRVLKVAGFFPIADADLGALEALKVSYNVPDHVPPSPSTSLGASTNQSILRAVMVGSFREEDEALSPLSRRYLPFFRLTYFVETLVTSILTWAARYRPHPSASEIYVPNCQFVTLGSSGRETSTPPSPEDHFSFSPPLLVQSRNPPPSAPQAPGDALVDVGEQYSNIVILESEDQGGVSLAVPKNPSSVPLSTPEPQVMKQAMSPTGGSIPPRKRMRSPPASPRASHSLRRSDRTHPSPSSAAHNHAELISSLSA</sequence>
<evidence type="ECO:0000313" key="3">
    <source>
        <dbReference type="Proteomes" id="UP001454036"/>
    </source>
</evidence>
<comment type="caution">
    <text evidence="2">The sequence shown here is derived from an EMBL/GenBank/DDBJ whole genome shotgun (WGS) entry which is preliminary data.</text>
</comment>